<reference evidence="3 4" key="1">
    <citation type="submission" date="2024-04" db="EMBL/GenBank/DDBJ databases">
        <title>Tritrichomonas musculus Genome.</title>
        <authorList>
            <person name="Alves-Ferreira E."/>
            <person name="Grigg M."/>
            <person name="Lorenzi H."/>
            <person name="Galac M."/>
        </authorList>
    </citation>
    <scope>NUCLEOTIDE SEQUENCE [LARGE SCALE GENOMIC DNA]</scope>
    <source>
        <strain evidence="3 4">EAF2021</strain>
    </source>
</reference>
<evidence type="ECO:0000256" key="2">
    <source>
        <dbReference type="SAM" id="MobiDB-lite"/>
    </source>
</evidence>
<feature type="compositionally biased region" description="Low complexity" evidence="2">
    <location>
        <begin position="484"/>
        <end position="504"/>
    </location>
</feature>
<name>A0ABR2H133_9EUKA</name>
<comment type="caution">
    <text evidence="3">The sequence shown here is derived from an EMBL/GenBank/DDBJ whole genome shotgun (WGS) entry which is preliminary data.</text>
</comment>
<dbReference type="Proteomes" id="UP001470230">
    <property type="component" value="Unassembled WGS sequence"/>
</dbReference>
<evidence type="ECO:0000313" key="4">
    <source>
        <dbReference type="Proteomes" id="UP001470230"/>
    </source>
</evidence>
<accession>A0ABR2H133</accession>
<feature type="region of interest" description="Disordered" evidence="2">
    <location>
        <begin position="541"/>
        <end position="570"/>
    </location>
</feature>
<dbReference type="EMBL" id="JAPFFF010000050">
    <property type="protein sequence ID" value="KAK8839908.1"/>
    <property type="molecule type" value="Genomic_DNA"/>
</dbReference>
<proteinExistence type="predicted"/>
<feature type="region of interest" description="Disordered" evidence="2">
    <location>
        <begin position="452"/>
        <end position="518"/>
    </location>
</feature>
<sequence length="690" mass="80089">MEQSTFQLLLNSKQFPIPSQFDRLPKVSSKVYHSLVFDSLHQYYVESNVSEDVFQSFLDYWIKEEVPNISINNFYEYYNLSQEFNLLTDIIRKKKEEFGSDLQFFNGLKEQDKNNCRSDYERQISENLDNYLDQYGTEMMKLPIQTLFNIFNHSQRNFTKHDLAYNLIKIEYKLSNDPNIFILLSALDATKLSQENLEDCLCSRHLRNGMMPKIESSYFANLYEKQRQMESEIEEFRSILNGQQSDMIQFRTNITLYVTNQDKKIDELIIQLKEQERKSSTEIEELKKKIQGQSNEALKSNTEIEELKKKIQGQSNEALKSNTEIEELKKKIQGQSNEALKSSTEIEELKKQIQGQSNEMLKSNNEIINIKNFISNQANEIKTSNESFSNAFIELKNRIKMQNDLLQKLEESHKAEIITFSRDLTRKMDSTNKLVDFLNNKFMLFLSTSNSNNEHRKIHRRRIEQTGDDQSNPNIKPGESVPKINISGIPSSSINEETSSENGEQNSSPPNEKRRKHKKHAYNEYYSPRLSQQQTLSYSQIKGNNPNVLSPTSRNSSNEEENGNMYSNYNEYYSPRFSQQKNNITQSSNLSYLAAQKSPNNSSRTLVGKLQVSDSDSMNTDDNQINNQKCANNDSQQKYSNYSPSFYLNHIKMANSSPGMNSPKNLSDISSNNPGLISPNAIYDKDQYDY</sequence>
<organism evidence="3 4">
    <name type="scientific">Tritrichomonas musculus</name>
    <dbReference type="NCBI Taxonomy" id="1915356"/>
    <lineage>
        <taxon>Eukaryota</taxon>
        <taxon>Metamonada</taxon>
        <taxon>Parabasalia</taxon>
        <taxon>Tritrichomonadida</taxon>
        <taxon>Tritrichomonadidae</taxon>
        <taxon>Tritrichomonas</taxon>
    </lineage>
</organism>
<keyword evidence="1" id="KW-0175">Coiled coil</keyword>
<dbReference type="SUPFAM" id="SSF58104">
    <property type="entry name" value="Methyl-accepting chemotaxis protein (MCP) signaling domain"/>
    <property type="match status" value="1"/>
</dbReference>
<gene>
    <name evidence="3" type="ORF">M9Y10_031622</name>
</gene>
<feature type="region of interest" description="Disordered" evidence="2">
    <location>
        <begin position="614"/>
        <end position="638"/>
    </location>
</feature>
<protein>
    <submittedName>
        <fullName evidence="3">Uncharacterized protein</fullName>
    </submittedName>
</protein>
<feature type="coiled-coil region" evidence="1">
    <location>
        <begin position="258"/>
        <end position="366"/>
    </location>
</feature>
<evidence type="ECO:0000313" key="3">
    <source>
        <dbReference type="EMBL" id="KAK8839908.1"/>
    </source>
</evidence>
<evidence type="ECO:0000256" key="1">
    <source>
        <dbReference type="SAM" id="Coils"/>
    </source>
</evidence>
<feature type="compositionally biased region" description="Polar residues" evidence="2">
    <location>
        <begin position="541"/>
        <end position="554"/>
    </location>
</feature>
<keyword evidence="4" id="KW-1185">Reference proteome</keyword>